<dbReference type="Proteomes" id="UP000829354">
    <property type="component" value="Chromosome II"/>
</dbReference>
<feature type="compositionally biased region" description="Pro residues" evidence="8">
    <location>
        <begin position="847"/>
        <end position="856"/>
    </location>
</feature>
<feature type="compositionally biased region" description="Gly residues" evidence="8">
    <location>
        <begin position="652"/>
        <end position="663"/>
    </location>
</feature>
<keyword evidence="6" id="KW-1015">Disulfide bond</keyword>
<feature type="compositionally biased region" description="Pro residues" evidence="8">
    <location>
        <begin position="770"/>
        <end position="788"/>
    </location>
</feature>
<evidence type="ECO:0000256" key="4">
    <source>
        <dbReference type="ARBA" id="ARBA00022737"/>
    </source>
</evidence>
<feature type="region of interest" description="Disordered" evidence="8">
    <location>
        <begin position="685"/>
        <end position="875"/>
    </location>
</feature>
<dbReference type="SUPFAM" id="SSF48452">
    <property type="entry name" value="TPR-like"/>
    <property type="match status" value="2"/>
</dbReference>
<feature type="domain" description="Nematode cuticle collagen N-terminal" evidence="9">
    <location>
        <begin position="582"/>
        <end position="634"/>
    </location>
</feature>
<gene>
    <name evidence="10" type="ORF">L5515_013834</name>
</gene>
<dbReference type="PANTHER" id="PTHR14781:SF0">
    <property type="entry name" value="INTRAFLAGELLAR TRANSPORT PROTEIN 56"/>
    <property type="match status" value="1"/>
</dbReference>
<evidence type="ECO:0000256" key="8">
    <source>
        <dbReference type="SAM" id="MobiDB-lite"/>
    </source>
</evidence>
<dbReference type="SMART" id="SM01088">
    <property type="entry name" value="Col_cuticle_N"/>
    <property type="match status" value="1"/>
</dbReference>
<comment type="subcellular location">
    <subcellularLocation>
        <location evidence="1">Cell projection</location>
        <location evidence="1">Cilium</location>
    </subcellularLocation>
</comment>
<keyword evidence="11" id="KW-1185">Reference proteome</keyword>
<dbReference type="Pfam" id="PF01484">
    <property type="entry name" value="Col_cuticle_N"/>
    <property type="match status" value="1"/>
</dbReference>
<dbReference type="GO" id="GO:0005929">
    <property type="term" value="C:cilium"/>
    <property type="evidence" value="ECO:0007669"/>
    <property type="project" value="UniProtKB-SubCell"/>
</dbReference>
<evidence type="ECO:0000256" key="3">
    <source>
        <dbReference type="ARBA" id="ARBA00011518"/>
    </source>
</evidence>
<evidence type="ECO:0000256" key="1">
    <source>
        <dbReference type="ARBA" id="ARBA00004138"/>
    </source>
</evidence>
<dbReference type="EMBL" id="CP092621">
    <property type="protein sequence ID" value="UMM17139.1"/>
    <property type="molecule type" value="Genomic_DNA"/>
</dbReference>
<dbReference type="InterPro" id="IPR002486">
    <property type="entry name" value="Col_cuticle_N"/>
</dbReference>
<evidence type="ECO:0000313" key="11">
    <source>
        <dbReference type="Proteomes" id="UP000829354"/>
    </source>
</evidence>
<protein>
    <recommendedName>
        <fullName evidence="9">Nematode cuticle collagen N-terminal domain-containing protein</fullName>
    </recommendedName>
</protein>
<evidence type="ECO:0000313" key="10">
    <source>
        <dbReference type="EMBL" id="UMM17139.1"/>
    </source>
</evidence>
<dbReference type="AlphaFoldDB" id="A0AAE9E9D4"/>
<name>A0AAE9E9D4_CAEBR</name>
<accession>A0AAE9E9D4</accession>
<evidence type="ECO:0000259" key="9">
    <source>
        <dbReference type="SMART" id="SM01088"/>
    </source>
</evidence>
<evidence type="ECO:0000256" key="7">
    <source>
        <dbReference type="ARBA" id="ARBA00023273"/>
    </source>
</evidence>
<evidence type="ECO:0000256" key="6">
    <source>
        <dbReference type="ARBA" id="ARBA00023157"/>
    </source>
</evidence>
<evidence type="ECO:0000256" key="2">
    <source>
        <dbReference type="ARBA" id="ARBA00007834"/>
    </source>
</evidence>
<feature type="region of interest" description="Disordered" evidence="8">
    <location>
        <begin position="644"/>
        <end position="663"/>
    </location>
</feature>
<evidence type="ECO:0000256" key="5">
    <source>
        <dbReference type="ARBA" id="ARBA00022803"/>
    </source>
</evidence>
<comment type="subunit">
    <text evidence="3">Collagen polypeptide chains are complexed within the cuticle by disulfide bonds and other types of covalent cross-links.</text>
</comment>
<sequence length="875" mass="95772">MMNLFRNRKKNNSGPALRKVPKMPELDDFLANQDYEGAISLLNHKLKAGNLEREQEDNLQLWLAHCYYRLRNYEEAAFVYQTLMDKDDSPAELGVYLACCKFYMKQYLEAKAIGEKCPKTPLCIRLMMNVSLRLNDEKKILTFHSSLGNTLEDKLSLAGVNFQRMHYQEAIEVYKEILQASPNLVGLNIDMALCYAKMDFSHVAYNLVKNYLRLFPNSPFAKNLHLSVLYRTITSKANLDDQSELAKNIDQEGLTMVQQMEELLKQKLYPEVEYLCRHNLVLFKNCDTALQVLPSLMKHVPEARLNLMLYHLNKDNIKDAMSLCKDFEPTTPYEFLVKALTFLRYGQENDSREHLKTAENFFQMVGESGLVQDTIAGRQASAAYLFLAYKFDDVITYLKSIEDYFQNNDAFLLNLAQAYLMYKNYVAAEDHFIRVSGPERDKLLYKSMLARCFIRNKKPQKAWDMMLKTTVQSDKLSLLKVIAQDCYLSNEFYYAAKAFDELETSDPTPDNWNGKRGACAGLFRQLANHKADTTLVEHMREIIQLVASRPHSNCEFLLKVIRSRQLNMKIDKEDDQQQQMRRVAFFAVAVSTAAVISSIVTLPMIYSYVQSFQSHLIMETEFCKSRARDMWVEMQVLHKSGVTRSRRNAGYKEGGGGGGGSGSGGYGGPAGAGADIGPTCCPCQQGPAGPPGPPGDVGPNGNDGHHGAPGVPGKEGSILSSALPPSEPCIICPPGPQGAVGQQGPKGPPGPKGKSQERAGDGKNGEPGMIGPPGPPGGVGEPGPPGPAGQPGRVIQVNGPAGPAGPRGPKGPPGPKGLPGIAGLTEAGGQGPPGDNGGPGPVGGQGPPGPQGPQGPPGDEGSCDHCPEPRTPPGY</sequence>
<organism evidence="10 11">
    <name type="scientific">Caenorhabditis briggsae</name>
    <dbReference type="NCBI Taxonomy" id="6238"/>
    <lineage>
        <taxon>Eukaryota</taxon>
        <taxon>Metazoa</taxon>
        <taxon>Ecdysozoa</taxon>
        <taxon>Nematoda</taxon>
        <taxon>Chromadorea</taxon>
        <taxon>Rhabditida</taxon>
        <taxon>Rhabditina</taxon>
        <taxon>Rhabditomorpha</taxon>
        <taxon>Rhabditoidea</taxon>
        <taxon>Rhabditidae</taxon>
        <taxon>Peloderinae</taxon>
        <taxon>Caenorhabditis</taxon>
    </lineage>
</organism>
<keyword evidence="4" id="KW-0677">Repeat</keyword>
<reference evidence="10 11" key="1">
    <citation type="submission" date="2022-04" db="EMBL/GenBank/DDBJ databases">
        <title>Chromosome-level reference genomes for two strains of Caenorhabditis briggsae: an improved platform for comparative genomics.</title>
        <authorList>
            <person name="Stevens L."/>
            <person name="Andersen E."/>
        </authorList>
    </citation>
    <scope>NUCLEOTIDE SEQUENCE [LARGE SCALE GENOMIC DNA]</scope>
    <source>
        <strain evidence="10">VX34</strain>
        <tissue evidence="10">Whole-organism</tissue>
    </source>
</reference>
<feature type="compositionally biased region" description="Gly residues" evidence="8">
    <location>
        <begin position="826"/>
        <end position="846"/>
    </location>
</feature>
<dbReference type="PANTHER" id="PTHR14781">
    <property type="entry name" value="INTRAFLAGELLAR TRANSPORT PROTEIN 56"/>
    <property type="match status" value="1"/>
</dbReference>
<proteinExistence type="inferred from homology"/>
<dbReference type="FunFam" id="1.25.40.10:FF:002794">
    <property type="entry name" value="Intraflagellar transport protein 56 homolog"/>
    <property type="match status" value="1"/>
</dbReference>
<keyword evidence="7" id="KW-0966">Cell projection</keyword>
<dbReference type="InterPro" id="IPR030511">
    <property type="entry name" value="TTC26"/>
</dbReference>
<feature type="compositionally biased region" description="Basic and acidic residues" evidence="8">
    <location>
        <begin position="754"/>
        <end position="764"/>
    </location>
</feature>
<feature type="compositionally biased region" description="Pro residues" evidence="8">
    <location>
        <begin position="725"/>
        <end position="736"/>
    </location>
</feature>
<keyword evidence="5" id="KW-0802">TPR repeat</keyword>
<dbReference type="InterPro" id="IPR011990">
    <property type="entry name" value="TPR-like_helical_dom_sf"/>
</dbReference>
<dbReference type="GO" id="GO:0042302">
    <property type="term" value="F:structural constituent of cuticle"/>
    <property type="evidence" value="ECO:0007669"/>
    <property type="project" value="InterPro"/>
</dbReference>
<dbReference type="Gene3D" id="1.25.40.10">
    <property type="entry name" value="Tetratricopeptide repeat domain"/>
    <property type="match status" value="3"/>
</dbReference>
<comment type="similarity">
    <text evidence="2">Belongs to the IFT56 family.</text>
</comment>
<dbReference type="Pfam" id="PF14559">
    <property type="entry name" value="TPR_19"/>
    <property type="match status" value="1"/>
</dbReference>